<dbReference type="GeneID" id="17261379"/>
<feature type="compositionally biased region" description="Low complexity" evidence="1">
    <location>
        <begin position="176"/>
        <end position="185"/>
    </location>
</feature>
<reference evidence="2" key="2">
    <citation type="submission" date="2024-10" db="UniProtKB">
        <authorList>
            <consortium name="EnsemblProtists"/>
        </authorList>
    </citation>
    <scope>IDENTIFICATION</scope>
</reference>
<organism evidence="2 3">
    <name type="scientific">Emiliania huxleyi (strain CCMP1516)</name>
    <dbReference type="NCBI Taxonomy" id="280463"/>
    <lineage>
        <taxon>Eukaryota</taxon>
        <taxon>Haptista</taxon>
        <taxon>Haptophyta</taxon>
        <taxon>Prymnesiophyceae</taxon>
        <taxon>Isochrysidales</taxon>
        <taxon>Noelaerhabdaceae</taxon>
        <taxon>Emiliania</taxon>
    </lineage>
</organism>
<dbReference type="HOGENOM" id="CLU_1039881_0_0_1"/>
<sequence>MPRFSFAIAETDIDRATGLSPPSSEALELEATGLSPPSGEALELEATGLSIPSGEALELEATGLSLSAREALKALPAAARREILELVLARQPSAPQVAVPAPPPSAPLPNSHTAAPKALRRSTSEAGPPLLGRNRANRGAFPQRLGVGDGWASSAASSWATHAQLPPPPPADRSDSQAASAATALIGFSGRSASAASKKPPEASTQQVVVRKKPRCAKWTEELKAAVGGPFFCCDGLNGKCTEKRPRTEAGNWAKHMLSPQEQRSRGTKRRFCGQCRIPVVDD</sequence>
<reference evidence="3" key="1">
    <citation type="journal article" date="2013" name="Nature">
        <title>Pan genome of the phytoplankton Emiliania underpins its global distribution.</title>
        <authorList>
            <person name="Read B.A."/>
            <person name="Kegel J."/>
            <person name="Klute M.J."/>
            <person name="Kuo A."/>
            <person name="Lefebvre S.C."/>
            <person name="Maumus F."/>
            <person name="Mayer C."/>
            <person name="Miller J."/>
            <person name="Monier A."/>
            <person name="Salamov A."/>
            <person name="Young J."/>
            <person name="Aguilar M."/>
            <person name="Claverie J.M."/>
            <person name="Frickenhaus S."/>
            <person name="Gonzalez K."/>
            <person name="Herman E.K."/>
            <person name="Lin Y.C."/>
            <person name="Napier J."/>
            <person name="Ogata H."/>
            <person name="Sarno A.F."/>
            <person name="Shmutz J."/>
            <person name="Schroeder D."/>
            <person name="de Vargas C."/>
            <person name="Verret F."/>
            <person name="von Dassow P."/>
            <person name="Valentin K."/>
            <person name="Van de Peer Y."/>
            <person name="Wheeler G."/>
            <person name="Dacks J.B."/>
            <person name="Delwiche C.F."/>
            <person name="Dyhrman S.T."/>
            <person name="Glockner G."/>
            <person name="John U."/>
            <person name="Richards T."/>
            <person name="Worden A.Z."/>
            <person name="Zhang X."/>
            <person name="Grigoriev I.V."/>
            <person name="Allen A.E."/>
            <person name="Bidle K."/>
            <person name="Borodovsky M."/>
            <person name="Bowler C."/>
            <person name="Brownlee C."/>
            <person name="Cock J.M."/>
            <person name="Elias M."/>
            <person name="Gladyshev V.N."/>
            <person name="Groth M."/>
            <person name="Guda C."/>
            <person name="Hadaegh A."/>
            <person name="Iglesias-Rodriguez M.D."/>
            <person name="Jenkins J."/>
            <person name="Jones B.M."/>
            <person name="Lawson T."/>
            <person name="Leese F."/>
            <person name="Lindquist E."/>
            <person name="Lobanov A."/>
            <person name="Lomsadze A."/>
            <person name="Malik S.B."/>
            <person name="Marsh M.E."/>
            <person name="Mackinder L."/>
            <person name="Mock T."/>
            <person name="Mueller-Roeber B."/>
            <person name="Pagarete A."/>
            <person name="Parker M."/>
            <person name="Probert I."/>
            <person name="Quesneville H."/>
            <person name="Raines C."/>
            <person name="Rensing S.A."/>
            <person name="Riano-Pachon D.M."/>
            <person name="Richier S."/>
            <person name="Rokitta S."/>
            <person name="Shiraiwa Y."/>
            <person name="Soanes D.M."/>
            <person name="van der Giezen M."/>
            <person name="Wahlund T.M."/>
            <person name="Williams B."/>
            <person name="Wilson W."/>
            <person name="Wolfe G."/>
            <person name="Wurch L.L."/>
        </authorList>
    </citation>
    <scope>NUCLEOTIDE SEQUENCE</scope>
</reference>
<feature type="region of interest" description="Disordered" evidence="1">
    <location>
        <begin position="93"/>
        <end position="185"/>
    </location>
</feature>
<dbReference type="AlphaFoldDB" id="A0A0D3IVF0"/>
<dbReference type="EnsemblProtists" id="EOD15235">
    <property type="protein sequence ID" value="EOD15235"/>
    <property type="gene ID" value="EMIHUDRAFT_245922"/>
</dbReference>
<evidence type="ECO:0000256" key="1">
    <source>
        <dbReference type="SAM" id="MobiDB-lite"/>
    </source>
</evidence>
<feature type="compositionally biased region" description="Low complexity" evidence="1">
    <location>
        <begin position="151"/>
        <end position="164"/>
    </location>
</feature>
<accession>A0A0D3IVF0</accession>
<dbReference type="PaxDb" id="2903-EOD15235"/>
<keyword evidence="3" id="KW-1185">Reference proteome</keyword>
<protein>
    <submittedName>
        <fullName evidence="2">Uncharacterized protein</fullName>
    </submittedName>
</protein>
<proteinExistence type="predicted"/>
<evidence type="ECO:0000313" key="2">
    <source>
        <dbReference type="EnsemblProtists" id="EOD15235"/>
    </source>
</evidence>
<dbReference type="KEGG" id="ehx:EMIHUDRAFT_245922"/>
<dbReference type="RefSeq" id="XP_005767664.1">
    <property type="nucleotide sequence ID" value="XM_005767607.1"/>
</dbReference>
<evidence type="ECO:0000313" key="3">
    <source>
        <dbReference type="Proteomes" id="UP000013827"/>
    </source>
</evidence>
<dbReference type="Proteomes" id="UP000013827">
    <property type="component" value="Unassembled WGS sequence"/>
</dbReference>
<feature type="region of interest" description="Disordered" evidence="1">
    <location>
        <begin position="14"/>
        <end position="40"/>
    </location>
</feature>
<name>A0A0D3IVF0_EMIH1</name>